<evidence type="ECO:0008006" key="3">
    <source>
        <dbReference type="Google" id="ProtNLM"/>
    </source>
</evidence>
<proteinExistence type="predicted"/>
<keyword evidence="2" id="KW-1185">Reference proteome</keyword>
<protein>
    <recommendedName>
        <fullName evidence="3">RagB/SusD family nutrient uptake outer membrane protein</fullName>
    </recommendedName>
</protein>
<organism evidence="1 2">
    <name type="scientific">Chryseobacterium endophyticum</name>
    <dbReference type="NCBI Taxonomy" id="1854762"/>
    <lineage>
        <taxon>Bacteria</taxon>
        <taxon>Pseudomonadati</taxon>
        <taxon>Bacteroidota</taxon>
        <taxon>Flavobacteriia</taxon>
        <taxon>Flavobacteriales</taxon>
        <taxon>Weeksellaceae</taxon>
        <taxon>Chryseobacterium group</taxon>
        <taxon>Chryseobacterium</taxon>
    </lineage>
</organism>
<reference evidence="1 2" key="1">
    <citation type="submission" date="2024-04" db="EMBL/GenBank/DDBJ databases">
        <title>Genome sequencing and assembly of rice foliar adapted Chryseobacterium endophyticum OsEnb-ALM-A6.</title>
        <authorList>
            <person name="Kumar S."/>
            <person name="Javed M."/>
            <person name="Chouhan V."/>
            <person name="Charishma K."/>
            <person name="Patel A."/>
            <person name="Kumar M."/>
            <person name="Sahu K.P."/>
            <person name="Kumar A."/>
        </authorList>
    </citation>
    <scope>NUCLEOTIDE SEQUENCE [LARGE SCALE GENOMIC DNA]</scope>
    <source>
        <strain evidence="1 2">OsEnb-ALM-A6</strain>
    </source>
</reference>
<name>A0AAU6WU16_9FLAO</name>
<evidence type="ECO:0000313" key="2">
    <source>
        <dbReference type="Proteomes" id="UP001463665"/>
    </source>
</evidence>
<gene>
    <name evidence="1" type="ORF">AAFP95_08835</name>
</gene>
<dbReference type="Proteomes" id="UP001463665">
    <property type="component" value="Chromosome"/>
</dbReference>
<dbReference type="EMBL" id="CP154834">
    <property type="protein sequence ID" value="XAO75925.1"/>
    <property type="molecule type" value="Genomic_DNA"/>
</dbReference>
<sequence length="71" mass="7892">MLLAGLAVTAASCDRTSDEINIDDSKIYEPEVSSFLAPLQYNLASIGYSRANDFTFDIMQVSWIFPTKEIP</sequence>
<dbReference type="RefSeq" id="WP_345767455.1">
    <property type="nucleotide sequence ID" value="NZ_CP154834.1"/>
</dbReference>
<accession>A0AAU6WU16</accession>
<evidence type="ECO:0000313" key="1">
    <source>
        <dbReference type="EMBL" id="XAO75925.1"/>
    </source>
</evidence>
<dbReference type="AlphaFoldDB" id="A0AAU6WU16"/>